<dbReference type="CDD" id="cd08509">
    <property type="entry name" value="PBP2_TmCBP_oligosaccharides_like"/>
    <property type="match status" value="1"/>
</dbReference>
<name>A0A147KDH5_THECS</name>
<dbReference type="InterPro" id="IPR039424">
    <property type="entry name" value="SBP_5"/>
</dbReference>
<evidence type="ECO:0000313" key="3">
    <source>
        <dbReference type="EMBL" id="KUP95318.1"/>
    </source>
</evidence>
<feature type="chain" id="PRO_5038632107" evidence="1">
    <location>
        <begin position="23"/>
        <end position="572"/>
    </location>
</feature>
<dbReference type="Proteomes" id="UP000074382">
    <property type="component" value="Unassembled WGS sequence"/>
</dbReference>
<dbReference type="GO" id="GO:1904680">
    <property type="term" value="F:peptide transmembrane transporter activity"/>
    <property type="evidence" value="ECO:0007669"/>
    <property type="project" value="TreeGrafter"/>
</dbReference>
<dbReference type="Pfam" id="PF00496">
    <property type="entry name" value="SBP_bac_5"/>
    <property type="match status" value="1"/>
</dbReference>
<evidence type="ECO:0000256" key="1">
    <source>
        <dbReference type="SAM" id="SignalP"/>
    </source>
</evidence>
<dbReference type="PROSITE" id="PS51257">
    <property type="entry name" value="PROKAR_LIPOPROTEIN"/>
    <property type="match status" value="1"/>
</dbReference>
<dbReference type="GO" id="GO:0015833">
    <property type="term" value="P:peptide transport"/>
    <property type="evidence" value="ECO:0007669"/>
    <property type="project" value="TreeGrafter"/>
</dbReference>
<proteinExistence type="predicted"/>
<dbReference type="Gene3D" id="3.10.105.10">
    <property type="entry name" value="Dipeptide-binding Protein, Domain 3"/>
    <property type="match status" value="1"/>
</dbReference>
<dbReference type="GO" id="GO:0043190">
    <property type="term" value="C:ATP-binding cassette (ABC) transporter complex"/>
    <property type="evidence" value="ECO:0007669"/>
    <property type="project" value="InterPro"/>
</dbReference>
<dbReference type="InterPro" id="IPR030678">
    <property type="entry name" value="Peptide/Ni-bd"/>
</dbReference>
<gene>
    <name evidence="3" type="ORF">AC529_18270</name>
</gene>
<dbReference type="PATRIC" id="fig|665004.4.peg.90"/>
<dbReference type="RefSeq" id="WP_068752947.1">
    <property type="nucleotide sequence ID" value="NZ_KQ950180.1"/>
</dbReference>
<reference evidence="4" key="1">
    <citation type="journal article" date="2017" name="Acta Aliment.">
        <title>Plant polysaccharide degrading enzyme system of Thermpbifida cellulosilytica TB100 revealed by de novo genome project data.</title>
        <authorList>
            <person name="Toth A."/>
            <person name="Baka E."/>
            <person name="Luzics S."/>
            <person name="Bata-Vidacs I."/>
            <person name="Nagy I."/>
            <person name="Balint B."/>
            <person name="Herceg R."/>
            <person name="Olasz F."/>
            <person name="Wilk T."/>
            <person name="Nagy T."/>
            <person name="Kriszt B."/>
            <person name="Nagy I."/>
            <person name="Kukolya J."/>
        </authorList>
    </citation>
    <scope>NUCLEOTIDE SEQUENCE [LARGE SCALE GENOMIC DNA]</scope>
    <source>
        <strain evidence="4">TB100</strain>
    </source>
</reference>
<feature type="signal peptide" evidence="1">
    <location>
        <begin position="1"/>
        <end position="22"/>
    </location>
</feature>
<dbReference type="OrthoDB" id="9764591at2"/>
<comment type="caution">
    <text evidence="3">The sequence shown here is derived from an EMBL/GenBank/DDBJ whole genome shotgun (WGS) entry which is preliminary data.</text>
</comment>
<organism evidence="3 4">
    <name type="scientific">Thermobifida cellulosilytica TB100</name>
    <dbReference type="NCBI Taxonomy" id="665004"/>
    <lineage>
        <taxon>Bacteria</taxon>
        <taxon>Bacillati</taxon>
        <taxon>Actinomycetota</taxon>
        <taxon>Actinomycetes</taxon>
        <taxon>Streptosporangiales</taxon>
        <taxon>Nocardiopsidaceae</taxon>
        <taxon>Thermobifida</taxon>
    </lineage>
</organism>
<keyword evidence="1" id="KW-0732">Signal</keyword>
<accession>A0A147KDH5</accession>
<dbReference type="Gene3D" id="3.90.76.10">
    <property type="entry name" value="Dipeptide-binding Protein, Domain 1"/>
    <property type="match status" value="1"/>
</dbReference>
<protein>
    <submittedName>
        <fullName evidence="3">ABC transporter substrate-binding protein</fullName>
    </submittedName>
</protein>
<sequence>MRNRYRFLIPLALVSLLATSCAGDTESDGGAAGDYPRAETLYTGGTQWGPPSTWNPLDTGNHATGTVGLVYETLFLYEPQSDEYIPWLAESGQWVDDKTYELKLRQGVKWSDGEDFTADDVVFTVEIGKYEASTYHNLWEWLESAEAVDDYTVKFTFSEANYAQWANWLYFNAIVPEHIWSERSEEEILTGANEEPIGTGPYLYETHDQDRQVWKKNEDWWATEALGHEVAPTYIVDVVNTSNEAALSQVLQGNMDINNNFLPGIAQLVQGGYQIQTYFPEAPYMLAANTAWLVPNTTRKPMDDPEFRKALSASIDMDEIVNNVYGGLVTEANPTGLLPVWEQYIDDKVVDEYATPRDPKVAKDILEEAGYKDTDDDGFVETPDGDPIDLTLIVPSGWTDWMEAARVISESAQAVGIKVNAEFPEFNALVDQRNSGEFDLVINNERQVSNTPWTYYDYMFRLPVQEQQGTVNFGRYENEEVWKLVGDLDRIPVEDTESIREVASKIQKIHLEELPIIPLWYNGLWSQTNTSVWTNWPSSESDNHYLPSTWRGYFQLGSILMLTELEPATEEE</sequence>
<dbReference type="EMBL" id="LGEM01000133">
    <property type="protein sequence ID" value="KUP95318.1"/>
    <property type="molecule type" value="Genomic_DNA"/>
</dbReference>
<feature type="domain" description="Solute-binding protein family 5" evidence="2">
    <location>
        <begin position="83"/>
        <end position="460"/>
    </location>
</feature>
<dbReference type="PIRSF" id="PIRSF002741">
    <property type="entry name" value="MppA"/>
    <property type="match status" value="1"/>
</dbReference>
<dbReference type="Gene3D" id="3.40.190.10">
    <property type="entry name" value="Periplasmic binding protein-like II"/>
    <property type="match status" value="1"/>
</dbReference>
<keyword evidence="4" id="KW-1185">Reference proteome</keyword>
<dbReference type="InterPro" id="IPR000914">
    <property type="entry name" value="SBP_5_dom"/>
</dbReference>
<dbReference type="PANTHER" id="PTHR30290">
    <property type="entry name" value="PERIPLASMIC BINDING COMPONENT OF ABC TRANSPORTER"/>
    <property type="match status" value="1"/>
</dbReference>
<dbReference type="STRING" id="665004.AC529_18270"/>
<evidence type="ECO:0000259" key="2">
    <source>
        <dbReference type="Pfam" id="PF00496"/>
    </source>
</evidence>
<dbReference type="PANTHER" id="PTHR30290:SF82">
    <property type="entry name" value="ABC-TYPE DIPEPTIDE_OLIGOPEPTIDE TRANSPORT SYSTEM, PERIPLASMIC COMPONENT"/>
    <property type="match status" value="1"/>
</dbReference>
<dbReference type="SUPFAM" id="SSF53850">
    <property type="entry name" value="Periplasmic binding protein-like II"/>
    <property type="match status" value="1"/>
</dbReference>
<dbReference type="GO" id="GO:0042597">
    <property type="term" value="C:periplasmic space"/>
    <property type="evidence" value="ECO:0007669"/>
    <property type="project" value="UniProtKB-ARBA"/>
</dbReference>
<evidence type="ECO:0000313" key="4">
    <source>
        <dbReference type="Proteomes" id="UP000074382"/>
    </source>
</evidence>
<dbReference type="AlphaFoldDB" id="A0A147KDH5"/>